<reference evidence="2 3" key="1">
    <citation type="journal article" date="2018" name="IMA Fungus">
        <title>IMA Genome-F 9: Draft genome sequence of Annulohypoxylon stygium, Aspergillus mulundensis, Berkeleyomyces basicola (syn. Thielaviopsis basicola), Ceratocystis smalleyi, two Cercospora beticola strains, Coleophoma cylindrospora, Fusarium fracticaudum, Phialophora cf. hyalina, and Morchella septimelata.</title>
        <authorList>
            <person name="Wingfield B.D."/>
            <person name="Bills G.F."/>
            <person name="Dong Y."/>
            <person name="Huang W."/>
            <person name="Nel W.J."/>
            <person name="Swalarsk-Parry B.S."/>
            <person name="Vaghefi N."/>
            <person name="Wilken P.M."/>
            <person name="An Z."/>
            <person name="de Beer Z.W."/>
            <person name="De Vos L."/>
            <person name="Chen L."/>
            <person name="Duong T.A."/>
            <person name="Gao Y."/>
            <person name="Hammerbacher A."/>
            <person name="Kikkert J.R."/>
            <person name="Li Y."/>
            <person name="Li H."/>
            <person name="Li K."/>
            <person name="Li Q."/>
            <person name="Liu X."/>
            <person name="Ma X."/>
            <person name="Naidoo K."/>
            <person name="Pethybridge S.J."/>
            <person name="Sun J."/>
            <person name="Steenkamp E.T."/>
            <person name="van der Nest M.A."/>
            <person name="van Wyk S."/>
            <person name="Wingfield M.J."/>
            <person name="Xiong C."/>
            <person name="Yue Q."/>
            <person name="Zhang X."/>
        </authorList>
    </citation>
    <scope>NUCLEOTIDE SEQUENCE [LARGE SCALE GENOMIC DNA]</scope>
    <source>
        <strain evidence="2 3">BP 5553</strain>
    </source>
</reference>
<dbReference type="Proteomes" id="UP000254866">
    <property type="component" value="Unassembled WGS sequence"/>
</dbReference>
<dbReference type="AlphaFoldDB" id="A0A370U308"/>
<comment type="caution">
    <text evidence="2">The sequence shown here is derived from an EMBL/GenBank/DDBJ whole genome shotgun (WGS) entry which is preliminary data.</text>
</comment>
<sequence length="181" mass="20023">MDSPLPPLPPSPLLVSEHNHNNGLQKGNEDHLLINHSKKDPTIDDNTANYSADGNDIGDEHEQERNLQIQEMFNNVFQVSQNLISIDRILENIHTNALLSVVATIRGIAEESNQILVKNNQLLGGILTEGQSQSQAVEEDPNRRPIDDSKYSATCDCNHGYTPQRGDYSSVYPCNSYANGS</sequence>
<proteinExistence type="predicted"/>
<evidence type="ECO:0000313" key="2">
    <source>
        <dbReference type="EMBL" id="RDL42160.1"/>
    </source>
</evidence>
<gene>
    <name evidence="2" type="ORF">BP5553_02139</name>
</gene>
<feature type="compositionally biased region" description="Basic and acidic residues" evidence="1">
    <location>
        <begin position="27"/>
        <end position="42"/>
    </location>
</feature>
<feature type="compositionally biased region" description="Basic and acidic residues" evidence="1">
    <location>
        <begin position="140"/>
        <end position="150"/>
    </location>
</feature>
<dbReference type="GeneID" id="43594988"/>
<dbReference type="EMBL" id="NPIC01000001">
    <property type="protein sequence ID" value="RDL42160.1"/>
    <property type="molecule type" value="Genomic_DNA"/>
</dbReference>
<keyword evidence="3" id="KW-1185">Reference proteome</keyword>
<feature type="region of interest" description="Disordered" evidence="1">
    <location>
        <begin position="130"/>
        <end position="150"/>
    </location>
</feature>
<evidence type="ECO:0000256" key="1">
    <source>
        <dbReference type="SAM" id="MobiDB-lite"/>
    </source>
</evidence>
<protein>
    <submittedName>
        <fullName evidence="2">Uncharacterized protein</fullName>
    </submittedName>
</protein>
<name>A0A370U308_9HELO</name>
<evidence type="ECO:0000313" key="3">
    <source>
        <dbReference type="Proteomes" id="UP000254866"/>
    </source>
</evidence>
<accession>A0A370U308</accession>
<feature type="compositionally biased region" description="Pro residues" evidence="1">
    <location>
        <begin position="1"/>
        <end position="12"/>
    </location>
</feature>
<organism evidence="2 3">
    <name type="scientific">Venustampulla echinocandica</name>
    <dbReference type="NCBI Taxonomy" id="2656787"/>
    <lineage>
        <taxon>Eukaryota</taxon>
        <taxon>Fungi</taxon>
        <taxon>Dikarya</taxon>
        <taxon>Ascomycota</taxon>
        <taxon>Pezizomycotina</taxon>
        <taxon>Leotiomycetes</taxon>
        <taxon>Helotiales</taxon>
        <taxon>Pleuroascaceae</taxon>
        <taxon>Venustampulla</taxon>
    </lineage>
</organism>
<feature type="region of interest" description="Disordered" evidence="1">
    <location>
        <begin position="1"/>
        <end position="58"/>
    </location>
</feature>
<dbReference type="RefSeq" id="XP_031874816.1">
    <property type="nucleotide sequence ID" value="XM_032010762.1"/>
</dbReference>